<dbReference type="EMBL" id="JAPDDR010000011">
    <property type="protein sequence ID" value="MCW1915979.1"/>
    <property type="molecule type" value="Genomic_DNA"/>
</dbReference>
<name>A0ABT3G801_9BACT</name>
<feature type="region of interest" description="Disordered" evidence="1">
    <location>
        <begin position="120"/>
        <end position="168"/>
    </location>
</feature>
<sequence>MSKNRWITLRCSAEIDDFQRDHPNAFLLLCQIARRARWDRKPCEISGLKFGEAFIGDFASAGLKSEKIYRGAKGAIKRSGYAAFRAATTGATKAADGRARRGTIATLLSTKIFKIAVEDKGGSKGDKKDERTGDTRGDIEGSQRATKQTDHNKDSTSSVDDGDGLPDEVEFWNTHPELPRVLSMNPGRWRKLRAIREVPEWPEGWRRAIGKLAASEFATGKRNGWKANFDFLIRPDKFAAILDGAYDDHAPRNPVRKPAGVSAAAFSLNTPVSVDDL</sequence>
<keyword evidence="3" id="KW-1185">Reference proteome</keyword>
<dbReference type="Proteomes" id="UP001165653">
    <property type="component" value="Unassembled WGS sequence"/>
</dbReference>
<dbReference type="RefSeq" id="WP_264515543.1">
    <property type="nucleotide sequence ID" value="NZ_JAPDDR010000011.1"/>
</dbReference>
<proteinExistence type="predicted"/>
<protein>
    <submittedName>
        <fullName evidence="2">Uncharacterized protein</fullName>
    </submittedName>
</protein>
<evidence type="ECO:0000313" key="3">
    <source>
        <dbReference type="Proteomes" id="UP001165653"/>
    </source>
</evidence>
<feature type="compositionally biased region" description="Basic and acidic residues" evidence="1">
    <location>
        <begin position="120"/>
        <end position="154"/>
    </location>
</feature>
<reference evidence="2" key="1">
    <citation type="submission" date="2022-10" db="EMBL/GenBank/DDBJ databases">
        <title>Luteolibacter sp. GHJ8, whole genome shotgun sequencing project.</title>
        <authorList>
            <person name="Zhao G."/>
            <person name="Shen L."/>
        </authorList>
    </citation>
    <scope>NUCLEOTIDE SEQUENCE</scope>
    <source>
        <strain evidence="2">GHJ8</strain>
    </source>
</reference>
<gene>
    <name evidence="2" type="ORF">OJ996_20495</name>
</gene>
<accession>A0ABT3G801</accession>
<comment type="caution">
    <text evidence="2">The sequence shown here is derived from an EMBL/GenBank/DDBJ whole genome shotgun (WGS) entry which is preliminary data.</text>
</comment>
<organism evidence="2 3">
    <name type="scientific">Luteolibacter rhizosphaerae</name>
    <dbReference type="NCBI Taxonomy" id="2989719"/>
    <lineage>
        <taxon>Bacteria</taxon>
        <taxon>Pseudomonadati</taxon>
        <taxon>Verrucomicrobiota</taxon>
        <taxon>Verrucomicrobiia</taxon>
        <taxon>Verrucomicrobiales</taxon>
        <taxon>Verrucomicrobiaceae</taxon>
        <taxon>Luteolibacter</taxon>
    </lineage>
</organism>
<evidence type="ECO:0000256" key="1">
    <source>
        <dbReference type="SAM" id="MobiDB-lite"/>
    </source>
</evidence>
<evidence type="ECO:0000313" key="2">
    <source>
        <dbReference type="EMBL" id="MCW1915979.1"/>
    </source>
</evidence>